<dbReference type="Proteomes" id="UP000799118">
    <property type="component" value="Unassembled WGS sequence"/>
</dbReference>
<evidence type="ECO:0000313" key="1">
    <source>
        <dbReference type="EMBL" id="KAE9399217.1"/>
    </source>
</evidence>
<organism evidence="1 2">
    <name type="scientific">Gymnopus androsaceus JB14</name>
    <dbReference type="NCBI Taxonomy" id="1447944"/>
    <lineage>
        <taxon>Eukaryota</taxon>
        <taxon>Fungi</taxon>
        <taxon>Dikarya</taxon>
        <taxon>Basidiomycota</taxon>
        <taxon>Agaricomycotina</taxon>
        <taxon>Agaricomycetes</taxon>
        <taxon>Agaricomycetidae</taxon>
        <taxon>Agaricales</taxon>
        <taxon>Marasmiineae</taxon>
        <taxon>Omphalotaceae</taxon>
        <taxon>Gymnopus</taxon>
    </lineage>
</organism>
<name>A0A6A4HQE9_9AGAR</name>
<gene>
    <name evidence="1" type="ORF">BT96DRAFT_994182</name>
</gene>
<accession>A0A6A4HQE9</accession>
<keyword evidence="2" id="KW-1185">Reference proteome</keyword>
<sequence length="448" mass="50477">MIEFPEEILQAIVESIAMGRIIPIKNCLKYETTELLPLSMVNRQFRRICLPFLFSYAELKGHIDLENLTALCASNKAFAASIKSIDLNHFLFPLLSQLPPSHFPNLVQINSTCNQLTIPLVTAIKFHPTPAFFFESLSLPPSTALIDDQLLSPSDLGKVILDHQMVTDEHQLINIGKYLSRGMRVNVLSITLNTFATPLLNESFGEHKFPGLRELVIIVDVGTRPFTLSWLRKLAREHPLLMRIVIQDSTRARTSNLDFFKREPIIPFIESFIDQVRNEGLVNAIGIRSFGISRRGDSISAPISEPFGDWYVSQMYFHVHEWASGHFLRLAHASFPGIDNLGFSTDRSVVCPFDELVSSLLRFPSLKEVFFIQPINIFEEHIPIQAPSCPNKLEAAIIQYTSHLSQQVPAIKIIGIQEDQFPPPMWDRAIGSISTGVLLANRPSVIIL</sequence>
<evidence type="ECO:0000313" key="2">
    <source>
        <dbReference type="Proteomes" id="UP000799118"/>
    </source>
</evidence>
<dbReference type="EMBL" id="ML769472">
    <property type="protein sequence ID" value="KAE9399217.1"/>
    <property type="molecule type" value="Genomic_DNA"/>
</dbReference>
<proteinExistence type="predicted"/>
<reference evidence="1" key="1">
    <citation type="journal article" date="2019" name="Environ. Microbiol.">
        <title>Fungal ecological strategies reflected in gene transcription - a case study of two litter decomposers.</title>
        <authorList>
            <person name="Barbi F."/>
            <person name="Kohler A."/>
            <person name="Barry K."/>
            <person name="Baskaran P."/>
            <person name="Daum C."/>
            <person name="Fauchery L."/>
            <person name="Ihrmark K."/>
            <person name="Kuo A."/>
            <person name="LaButti K."/>
            <person name="Lipzen A."/>
            <person name="Morin E."/>
            <person name="Grigoriev I.V."/>
            <person name="Henrissat B."/>
            <person name="Lindahl B."/>
            <person name="Martin F."/>
        </authorList>
    </citation>
    <scope>NUCLEOTIDE SEQUENCE</scope>
    <source>
        <strain evidence="1">JB14</strain>
    </source>
</reference>
<dbReference type="AlphaFoldDB" id="A0A6A4HQE9"/>
<protein>
    <submittedName>
        <fullName evidence="1">Uncharacterized protein</fullName>
    </submittedName>
</protein>